<protein>
    <submittedName>
        <fullName evidence="3">Serglycin-like</fullName>
    </submittedName>
</protein>
<feature type="compositionally biased region" description="Acidic residues" evidence="1">
    <location>
        <begin position="77"/>
        <end position="88"/>
    </location>
</feature>
<name>A0A0B8RX61_9SAUR</name>
<organism evidence="3">
    <name type="scientific">Philothamnus irregularis</name>
    <name type="common">brown tree snake</name>
    <dbReference type="NCBI Taxonomy" id="1899461"/>
    <lineage>
        <taxon>Eukaryota</taxon>
        <taxon>Metazoa</taxon>
        <taxon>Chordata</taxon>
        <taxon>Craniata</taxon>
        <taxon>Vertebrata</taxon>
        <taxon>Euteleostomi</taxon>
        <taxon>Lepidosauria</taxon>
        <taxon>Squamata</taxon>
        <taxon>Bifurcata</taxon>
        <taxon>Unidentata</taxon>
        <taxon>Episquamata</taxon>
        <taxon>Toxicofera</taxon>
        <taxon>Serpentes</taxon>
        <taxon>Colubroidea</taxon>
        <taxon>Colubridae</taxon>
        <taxon>Colubrinae</taxon>
        <taxon>Philothamnus</taxon>
    </lineage>
</organism>
<dbReference type="EMBL" id="GBSH01002473">
    <property type="protein sequence ID" value="JAG66553.1"/>
    <property type="molecule type" value="Transcribed_RNA"/>
</dbReference>
<sequence>MLVKPIGRIFVALGVILFLGCPGQGAPQTGRCKPDANSANCIEEKGPMPDENAKKLFEGNPTQEILQDQPSTLPFSGDEEGSGNEADPETGSGIEYDLEEPNVSVNQPNVNLKLKLSNEGLFPETMKTFDEHKL</sequence>
<dbReference type="AlphaFoldDB" id="A0A0B8RX61"/>
<dbReference type="PROSITE" id="PS51257">
    <property type="entry name" value="PROKAR_LIPOPROTEIN"/>
    <property type="match status" value="1"/>
</dbReference>
<dbReference type="InterPro" id="IPR007455">
    <property type="entry name" value="Serglycin"/>
</dbReference>
<accession>A0A0B8RX61</accession>
<keyword evidence="2" id="KW-0732">Signal</keyword>
<reference evidence="3" key="1">
    <citation type="journal article" date="2014" name="BMC Genomics">
        <title>RNA-seq and high-definition mass spectrometry reveal the complex and divergent venoms of two rear-fanged colubrid snakes.</title>
        <authorList>
            <person name="McGivern J.J."/>
            <person name="Wray K.P."/>
            <person name="Margres M.J."/>
            <person name="Couch M.E."/>
            <person name="Mackessy S.P."/>
            <person name="Rokyta D.R."/>
        </authorList>
    </citation>
    <scope>NUCLEOTIDE SEQUENCE</scope>
    <source>
        <tissue evidence="3">Venom gland</tissue>
    </source>
</reference>
<evidence type="ECO:0000256" key="1">
    <source>
        <dbReference type="SAM" id="MobiDB-lite"/>
    </source>
</evidence>
<feature type="signal peptide" evidence="2">
    <location>
        <begin position="1"/>
        <end position="25"/>
    </location>
</feature>
<feature type="region of interest" description="Disordered" evidence="1">
    <location>
        <begin position="66"/>
        <end position="103"/>
    </location>
</feature>
<feature type="chain" id="PRO_5002141910" evidence="2">
    <location>
        <begin position="26"/>
        <end position="134"/>
    </location>
</feature>
<evidence type="ECO:0000313" key="3">
    <source>
        <dbReference type="EMBL" id="JAG66553.1"/>
    </source>
</evidence>
<evidence type="ECO:0000256" key="2">
    <source>
        <dbReference type="SAM" id="SignalP"/>
    </source>
</evidence>
<proteinExistence type="predicted"/>
<dbReference type="Pfam" id="PF04360">
    <property type="entry name" value="Serglycin"/>
    <property type="match status" value="1"/>
</dbReference>